<feature type="region of interest" description="Disordered" evidence="1">
    <location>
        <begin position="122"/>
        <end position="160"/>
    </location>
</feature>
<keyword evidence="2" id="KW-0472">Membrane</keyword>
<accession>A0A1T5DL54</accession>
<keyword evidence="5" id="KW-1185">Reference proteome</keyword>
<dbReference type="EMBL" id="FUZA01000002">
    <property type="protein sequence ID" value="SKB72419.1"/>
    <property type="molecule type" value="Genomic_DNA"/>
</dbReference>
<dbReference type="GO" id="GO:0055085">
    <property type="term" value="P:transmembrane transport"/>
    <property type="evidence" value="ECO:0007669"/>
    <property type="project" value="InterPro"/>
</dbReference>
<feature type="domain" description="TonB C-terminal" evidence="3">
    <location>
        <begin position="266"/>
        <end position="335"/>
    </location>
</feature>
<keyword evidence="2" id="KW-1133">Transmembrane helix</keyword>
<dbReference type="STRING" id="651661.SAMN05660293_01708"/>
<dbReference type="Proteomes" id="UP000190897">
    <property type="component" value="Unassembled WGS sequence"/>
</dbReference>
<organism evidence="4 5">
    <name type="scientific">Dyadobacter psychrophilus</name>
    <dbReference type="NCBI Taxonomy" id="651661"/>
    <lineage>
        <taxon>Bacteria</taxon>
        <taxon>Pseudomonadati</taxon>
        <taxon>Bacteroidota</taxon>
        <taxon>Cytophagia</taxon>
        <taxon>Cytophagales</taxon>
        <taxon>Spirosomataceae</taxon>
        <taxon>Dyadobacter</taxon>
    </lineage>
</organism>
<evidence type="ECO:0000259" key="3">
    <source>
        <dbReference type="Pfam" id="PF03544"/>
    </source>
</evidence>
<dbReference type="RefSeq" id="WP_082214264.1">
    <property type="nucleotide sequence ID" value="NZ_FUZA01000002.1"/>
</dbReference>
<keyword evidence="2" id="KW-0812">Transmembrane</keyword>
<dbReference type="InterPro" id="IPR037682">
    <property type="entry name" value="TonB_C"/>
</dbReference>
<name>A0A1T5DL54_9BACT</name>
<evidence type="ECO:0000313" key="4">
    <source>
        <dbReference type="EMBL" id="SKB72419.1"/>
    </source>
</evidence>
<protein>
    <submittedName>
        <fullName evidence="4">Protein TonB, links inner and outer membranes</fullName>
    </submittedName>
</protein>
<dbReference type="Gene3D" id="3.30.1150.10">
    <property type="match status" value="1"/>
</dbReference>
<feature type="compositionally biased region" description="Low complexity" evidence="1">
    <location>
        <begin position="125"/>
        <end position="135"/>
    </location>
</feature>
<evidence type="ECO:0000313" key="5">
    <source>
        <dbReference type="Proteomes" id="UP000190897"/>
    </source>
</evidence>
<dbReference type="SUPFAM" id="SSF74653">
    <property type="entry name" value="TolA/TonB C-terminal domain"/>
    <property type="match status" value="1"/>
</dbReference>
<feature type="transmembrane region" description="Helical" evidence="2">
    <location>
        <begin position="82"/>
        <end position="102"/>
    </location>
</feature>
<reference evidence="5" key="1">
    <citation type="submission" date="2017-02" db="EMBL/GenBank/DDBJ databases">
        <authorList>
            <person name="Varghese N."/>
            <person name="Submissions S."/>
        </authorList>
    </citation>
    <scope>NUCLEOTIDE SEQUENCE [LARGE SCALE GENOMIC DNA]</scope>
    <source>
        <strain evidence="5">DSM 22270</strain>
    </source>
</reference>
<dbReference type="Pfam" id="PF03544">
    <property type="entry name" value="TonB_C"/>
    <property type="match status" value="1"/>
</dbReference>
<evidence type="ECO:0000256" key="2">
    <source>
        <dbReference type="SAM" id="Phobius"/>
    </source>
</evidence>
<sequence>MAENKSDMAGFGDFRRYHNGKMSTNEQHLFEKQMLEDPMLAEAYDGFLAMHRNKANVADIKQALNQNLRNRVTGNRKRTIPLWTYGAAASLIITLGTFWVIFISDPQKGDMKETGQNPVEKPLAEAEPAPRSAPETKPEIALPTEKPAPRRHSASKRARERELAIEIPEQRTETDLAAVDNEEQVRVPAAAPVEKQAFGNTARTPMPAATAGRRGQEPKYKKSQTVVAEAASARTLAALPDLTDSVTKLSASPLMGWDAYNAYLEKQASAARRKGEVTVIFYVNADGTLADFTAQGKKQLHSEAIRIVQEGPLWLPARQNGFAVRTPVTVKLLFKK</sequence>
<proteinExistence type="predicted"/>
<evidence type="ECO:0000256" key="1">
    <source>
        <dbReference type="SAM" id="MobiDB-lite"/>
    </source>
</evidence>
<dbReference type="OrthoDB" id="1112758at2"/>
<dbReference type="AlphaFoldDB" id="A0A1T5DL54"/>
<gene>
    <name evidence="4" type="ORF">SAMN05660293_01708</name>
</gene>